<keyword evidence="4 8" id="KW-0812">Transmembrane</keyword>
<keyword evidence="6 8" id="KW-0472">Membrane</keyword>
<keyword evidence="3" id="KW-0813">Transport</keyword>
<evidence type="ECO:0008006" key="12">
    <source>
        <dbReference type="Google" id="ProtNLM"/>
    </source>
</evidence>
<gene>
    <name evidence="10" type="ORF">G7Y89_g9571</name>
</gene>
<evidence type="ECO:0000256" key="4">
    <source>
        <dbReference type="ARBA" id="ARBA00022692"/>
    </source>
</evidence>
<dbReference type="InterPro" id="IPR002347">
    <property type="entry name" value="SDR_fam"/>
</dbReference>
<accession>A0A8H4REE4</accession>
<evidence type="ECO:0000313" key="10">
    <source>
        <dbReference type="EMBL" id="KAF4628579.1"/>
    </source>
</evidence>
<dbReference type="Pfam" id="PF00083">
    <property type="entry name" value="Sugar_tr"/>
    <property type="match status" value="2"/>
</dbReference>
<dbReference type="InterPro" id="IPR003663">
    <property type="entry name" value="Sugar/inositol_transpt"/>
</dbReference>
<feature type="transmembrane region" description="Helical" evidence="8">
    <location>
        <begin position="1032"/>
        <end position="1055"/>
    </location>
</feature>
<feature type="chain" id="PRO_5034551921" description="Major facilitator superfamily (MFS) profile domain-containing protein" evidence="9">
    <location>
        <begin position="28"/>
        <end position="1214"/>
    </location>
</feature>
<dbReference type="EMBL" id="JAAMPI010000791">
    <property type="protein sequence ID" value="KAF4628579.1"/>
    <property type="molecule type" value="Genomic_DNA"/>
</dbReference>
<evidence type="ECO:0000256" key="9">
    <source>
        <dbReference type="SAM" id="SignalP"/>
    </source>
</evidence>
<dbReference type="Gene3D" id="3.40.50.720">
    <property type="entry name" value="NAD(P)-binding Rossmann-like Domain"/>
    <property type="match status" value="1"/>
</dbReference>
<feature type="compositionally biased region" description="Low complexity" evidence="7">
    <location>
        <begin position="1138"/>
        <end position="1158"/>
    </location>
</feature>
<dbReference type="InterPro" id="IPR036259">
    <property type="entry name" value="MFS_trans_sf"/>
</dbReference>
<dbReference type="PRINTS" id="PR00171">
    <property type="entry name" value="SUGRTRNSPORT"/>
</dbReference>
<dbReference type="InterPro" id="IPR050814">
    <property type="entry name" value="Myo-inositol_Transporter"/>
</dbReference>
<dbReference type="PANTHER" id="PTHR48020">
    <property type="entry name" value="PROTON MYO-INOSITOL COTRANSPORTER"/>
    <property type="match status" value="1"/>
</dbReference>
<evidence type="ECO:0000256" key="1">
    <source>
        <dbReference type="ARBA" id="ARBA00004141"/>
    </source>
</evidence>
<dbReference type="SUPFAM" id="SSF51735">
    <property type="entry name" value="NAD(P)-binding Rossmann-fold domains"/>
    <property type="match status" value="1"/>
</dbReference>
<evidence type="ECO:0000313" key="11">
    <source>
        <dbReference type="Proteomes" id="UP000566819"/>
    </source>
</evidence>
<feature type="compositionally biased region" description="Pro residues" evidence="7">
    <location>
        <begin position="1170"/>
        <end position="1184"/>
    </location>
</feature>
<feature type="compositionally biased region" description="Gly residues" evidence="7">
    <location>
        <begin position="1205"/>
        <end position="1214"/>
    </location>
</feature>
<reference evidence="10 11" key="1">
    <citation type="submission" date="2020-03" db="EMBL/GenBank/DDBJ databases">
        <title>Draft Genome Sequence of Cudoniella acicularis.</title>
        <authorList>
            <person name="Buettner E."/>
            <person name="Kellner H."/>
        </authorList>
    </citation>
    <scope>NUCLEOTIDE SEQUENCE [LARGE SCALE GENOMIC DNA]</scope>
    <source>
        <strain evidence="10 11">DSM 108380</strain>
    </source>
</reference>
<dbReference type="SUPFAM" id="SSF103473">
    <property type="entry name" value="MFS general substrate transporter"/>
    <property type="match status" value="1"/>
</dbReference>
<name>A0A8H4REE4_9HELO</name>
<keyword evidence="11" id="KW-1185">Reference proteome</keyword>
<feature type="transmembrane region" description="Helical" evidence="8">
    <location>
        <begin position="1067"/>
        <end position="1086"/>
    </location>
</feature>
<dbReference type="GO" id="GO:0016020">
    <property type="term" value="C:membrane"/>
    <property type="evidence" value="ECO:0007669"/>
    <property type="project" value="UniProtKB-SubCell"/>
</dbReference>
<evidence type="ECO:0000256" key="2">
    <source>
        <dbReference type="ARBA" id="ARBA00010992"/>
    </source>
</evidence>
<evidence type="ECO:0000256" key="6">
    <source>
        <dbReference type="ARBA" id="ARBA00023136"/>
    </source>
</evidence>
<dbReference type="PANTHER" id="PTHR48020:SF40">
    <property type="entry name" value="MAJOR FACILITATOR SUPERFAMILY (MFS) PROFILE DOMAIN-CONTAINING PROTEIN"/>
    <property type="match status" value="1"/>
</dbReference>
<dbReference type="Proteomes" id="UP000566819">
    <property type="component" value="Unassembled WGS sequence"/>
</dbReference>
<feature type="signal peptide" evidence="9">
    <location>
        <begin position="1"/>
        <end position="27"/>
    </location>
</feature>
<feature type="transmembrane region" description="Helical" evidence="8">
    <location>
        <begin position="725"/>
        <end position="746"/>
    </location>
</feature>
<comment type="subcellular location">
    <subcellularLocation>
        <location evidence="1">Membrane</location>
        <topology evidence="1">Multi-pass membrane protein</topology>
    </subcellularLocation>
</comment>
<dbReference type="Gene3D" id="1.20.1250.20">
    <property type="entry name" value="MFS general substrate transporter like domains"/>
    <property type="match status" value="1"/>
</dbReference>
<evidence type="ECO:0000256" key="5">
    <source>
        <dbReference type="ARBA" id="ARBA00022989"/>
    </source>
</evidence>
<dbReference type="AlphaFoldDB" id="A0A8H4REE4"/>
<feature type="transmembrane region" description="Helical" evidence="8">
    <location>
        <begin position="793"/>
        <end position="814"/>
    </location>
</feature>
<feature type="compositionally biased region" description="Low complexity" evidence="7">
    <location>
        <begin position="183"/>
        <end position="218"/>
    </location>
</feature>
<proteinExistence type="inferred from homology"/>
<feature type="transmembrane region" description="Helical" evidence="8">
    <location>
        <begin position="1001"/>
        <end position="1020"/>
    </location>
</feature>
<dbReference type="GO" id="GO:0015791">
    <property type="term" value="P:polyol transmembrane transport"/>
    <property type="evidence" value="ECO:0007669"/>
    <property type="project" value="UniProtKB-ARBA"/>
</dbReference>
<feature type="transmembrane region" description="Helical" evidence="8">
    <location>
        <begin position="700"/>
        <end position="719"/>
    </location>
</feature>
<feature type="transmembrane region" description="Helical" evidence="8">
    <location>
        <begin position="229"/>
        <end position="251"/>
    </location>
</feature>
<dbReference type="OrthoDB" id="4540492at2759"/>
<feature type="transmembrane region" description="Helical" evidence="8">
    <location>
        <begin position="886"/>
        <end position="913"/>
    </location>
</feature>
<dbReference type="CDD" id="cd00920">
    <property type="entry name" value="Cupredoxin"/>
    <property type="match status" value="1"/>
</dbReference>
<feature type="transmembrane region" description="Helical" evidence="8">
    <location>
        <begin position="758"/>
        <end position="781"/>
    </location>
</feature>
<evidence type="ECO:0000256" key="3">
    <source>
        <dbReference type="ARBA" id="ARBA00022448"/>
    </source>
</evidence>
<feature type="compositionally biased region" description="Acidic residues" evidence="7">
    <location>
        <begin position="572"/>
        <end position="585"/>
    </location>
</feature>
<feature type="region of interest" description="Disordered" evidence="7">
    <location>
        <begin position="1130"/>
        <end position="1214"/>
    </location>
</feature>
<keyword evidence="5 8" id="KW-1133">Transmembrane helix</keyword>
<comment type="similarity">
    <text evidence="2">Belongs to the major facilitator superfamily. Sugar transporter (TC 2.A.1.1) family.</text>
</comment>
<dbReference type="SUPFAM" id="SSF49503">
    <property type="entry name" value="Cupredoxins"/>
    <property type="match status" value="1"/>
</dbReference>
<evidence type="ECO:0000256" key="8">
    <source>
        <dbReference type="SAM" id="Phobius"/>
    </source>
</evidence>
<feature type="region of interest" description="Disordered" evidence="7">
    <location>
        <begin position="567"/>
        <end position="591"/>
    </location>
</feature>
<keyword evidence="9" id="KW-0732">Signal</keyword>
<organism evidence="10 11">
    <name type="scientific">Cudoniella acicularis</name>
    <dbReference type="NCBI Taxonomy" id="354080"/>
    <lineage>
        <taxon>Eukaryota</taxon>
        <taxon>Fungi</taxon>
        <taxon>Dikarya</taxon>
        <taxon>Ascomycota</taxon>
        <taxon>Pezizomycotina</taxon>
        <taxon>Leotiomycetes</taxon>
        <taxon>Helotiales</taxon>
        <taxon>Tricladiaceae</taxon>
        <taxon>Cudoniella</taxon>
    </lineage>
</organism>
<dbReference type="InterPro" id="IPR005828">
    <property type="entry name" value="MFS_sugar_transport-like"/>
</dbReference>
<evidence type="ECO:0000256" key="7">
    <source>
        <dbReference type="SAM" id="MobiDB-lite"/>
    </source>
</evidence>
<protein>
    <recommendedName>
        <fullName evidence="12">Major facilitator superfamily (MFS) profile domain-containing protein</fullName>
    </recommendedName>
</protein>
<sequence length="1214" mass="131101">MRITMSVSSSKWLLVYFLQLFASMSQATTISVSLGGQAGLIFNPNNITGVGVGDVIEFSFFGLNHSVVQSSFEDPCHPLVGGFFSGFQSTNSEELSSISENIFSIVINDTNPIWMFCGQFGHCQKAMVAAINAPSTGSTIAAFEALARNTTMDLSTTRQLVNRPPVGGTLVSVKGNAGLLEGTTNVSTPSSTMTSSISTSTLSTATPSSSTPINTNPPGANSTQSHTTLVGVAVSLIVICLVAGLCFWLYAQHTRKSQKTKKYQDRFNKAELDAHEAANHRSLRAELSSNNQRIPEFRIALFACSISILSESKALIAAAAPSASIHVYSADVTNHANLSAALGKAIGEVGTLEVVVYNTARVNYDMFGEYKEDILTDFKIRCLGLYTIAKTLLPHLQALAREKPEAHLCLFVTSSPIIHKPFALVFSLSMTKAAQASLVTLLAEQNKDIVHVALVGVLGLAPINMALEEEHSTVLAIYFIFLMANCQARIALAKRLKLVPALELQMTYPKTPLNNAERLKDNPIDTIELPDLRRYIDALYEAEFNNKDCITPEELWTGAKLARSYGYRTKPDEEEPTDEETDDDIPSQGSANASVTSASAILKEPEWKAIKIQQSLAFWREPKDLLVACCVASLTQGWDQVANGNLGWPGTFGLVISPDGTGNDIWRFGAVNAITWFSAALLGPCLVDPICHSKFFGRRGAVFIAASFSFASMIGGSQAQSWQGYLISRLFLGIGIGAKASIIPIWESEILPPAKRGRLLVSWQVFVATGIFAGSVATYIFRDNWRNQVLTGALPALILLILAFLCCESPRWLILQGKYVKAFETLVRLRKERILAAEELCYIHFQIETERALLRGHRPNYDNREPRIPYGDRLPRLLTITRNRRAAIVSMIVMISQQLSGINILAFLASAFFSTADLRNQVVDPSNPGASNIANEYDSLRLAIGFGAANAIFSTFAYFLIEPLESEDALLTNYSPSAGQNSNQKRKRSLLPPWMHGRRSLMLLSLAGGTVMLFILTFLLDLKKENSAKLPSVMVFIMLFTLCYSPGAGCVPFLYSAEVWPNEGREIGMSWAVFWNFLGAGFLALLRPPGFPMGRLQALRPLHAGSLEDMSAKFDKSLIGYGKEKLDGLIPRKSSRSAGPNAGAEAGAGAGEEVVAPEKVPDVTGEDAPVPVPVPDPAPSPAPGPGGANGPEGEGVGETVSGSGAKEGAGGASA</sequence>
<dbReference type="Pfam" id="PF00106">
    <property type="entry name" value="adh_short"/>
    <property type="match status" value="1"/>
</dbReference>
<dbReference type="GO" id="GO:0015798">
    <property type="term" value="P:myo-inositol transport"/>
    <property type="evidence" value="ECO:0007669"/>
    <property type="project" value="UniProtKB-ARBA"/>
</dbReference>
<dbReference type="Gene3D" id="2.60.40.420">
    <property type="entry name" value="Cupredoxins - blue copper proteins"/>
    <property type="match status" value="1"/>
</dbReference>
<feature type="region of interest" description="Disordered" evidence="7">
    <location>
        <begin position="182"/>
        <end position="224"/>
    </location>
</feature>
<comment type="caution">
    <text evidence="10">The sequence shown here is derived from an EMBL/GenBank/DDBJ whole genome shotgun (WGS) entry which is preliminary data.</text>
</comment>
<dbReference type="InterPro" id="IPR008972">
    <property type="entry name" value="Cupredoxin"/>
</dbReference>
<dbReference type="GO" id="GO:0022857">
    <property type="term" value="F:transmembrane transporter activity"/>
    <property type="evidence" value="ECO:0007669"/>
    <property type="project" value="InterPro"/>
</dbReference>
<dbReference type="InterPro" id="IPR036291">
    <property type="entry name" value="NAD(P)-bd_dom_sf"/>
</dbReference>
<feature type="compositionally biased region" description="Gly residues" evidence="7">
    <location>
        <begin position="1185"/>
        <end position="1196"/>
    </location>
</feature>